<dbReference type="Proteomes" id="UP001558613">
    <property type="component" value="Unassembled WGS sequence"/>
</dbReference>
<accession>A0ABR3MGJ1</accession>
<reference evidence="2 3" key="1">
    <citation type="submission" date="2023-09" db="EMBL/GenBank/DDBJ databases">
        <authorList>
            <person name="Wang M."/>
        </authorList>
    </citation>
    <scope>NUCLEOTIDE SEQUENCE [LARGE SCALE GENOMIC DNA]</scope>
    <source>
        <strain evidence="2">GT-2023</strain>
        <tissue evidence="2">Liver</tissue>
    </source>
</reference>
<evidence type="ECO:0000313" key="2">
    <source>
        <dbReference type="EMBL" id="KAL1262803.1"/>
    </source>
</evidence>
<name>A0ABR3MGJ1_9TELE</name>
<keyword evidence="3" id="KW-1185">Reference proteome</keyword>
<evidence type="ECO:0000256" key="1">
    <source>
        <dbReference type="SAM" id="MobiDB-lite"/>
    </source>
</evidence>
<dbReference type="EMBL" id="JAYMGO010000013">
    <property type="protein sequence ID" value="KAL1262803.1"/>
    <property type="molecule type" value="Genomic_DNA"/>
</dbReference>
<evidence type="ECO:0000313" key="3">
    <source>
        <dbReference type="Proteomes" id="UP001558613"/>
    </source>
</evidence>
<sequence>MRCFFPSARSDFHSLGRTETEVVLIIPQGLVERGSHMPRFTQRSSLSVCVYSKCSQTSNRLQLLPPASTAIMTSRCLQRGRVIRCSGSQRPKVKATGGRPASVHQDCEKTFQQADED</sequence>
<protein>
    <submittedName>
        <fullName evidence="2">Uncharacterized protein</fullName>
    </submittedName>
</protein>
<comment type="caution">
    <text evidence="2">The sequence shown here is derived from an EMBL/GenBank/DDBJ whole genome shotgun (WGS) entry which is preliminary data.</text>
</comment>
<gene>
    <name evidence="2" type="ORF">QQF64_005542</name>
</gene>
<feature type="region of interest" description="Disordered" evidence="1">
    <location>
        <begin position="88"/>
        <end position="117"/>
    </location>
</feature>
<proteinExistence type="predicted"/>
<organism evidence="2 3">
    <name type="scientific">Cirrhinus molitorella</name>
    <name type="common">mud carp</name>
    <dbReference type="NCBI Taxonomy" id="172907"/>
    <lineage>
        <taxon>Eukaryota</taxon>
        <taxon>Metazoa</taxon>
        <taxon>Chordata</taxon>
        <taxon>Craniata</taxon>
        <taxon>Vertebrata</taxon>
        <taxon>Euteleostomi</taxon>
        <taxon>Actinopterygii</taxon>
        <taxon>Neopterygii</taxon>
        <taxon>Teleostei</taxon>
        <taxon>Ostariophysi</taxon>
        <taxon>Cypriniformes</taxon>
        <taxon>Cyprinidae</taxon>
        <taxon>Labeoninae</taxon>
        <taxon>Labeonini</taxon>
        <taxon>Cirrhinus</taxon>
    </lineage>
</organism>